<dbReference type="PANTHER" id="PTHR30383">
    <property type="entry name" value="THIOESTERASE 1/PROTEASE 1/LYSOPHOSPHOLIPASE L1"/>
    <property type="match status" value="1"/>
</dbReference>
<sequence length="222" mass="24220">MEKRILCFGDSNTWGFDAQSGDRFPRTLRWTGRLQAALGEDVVVIEEGLNGRTAVCEDPLKEGLKGLDYFMPCLQSHKPLDLVIIMLGTNDCKARFSLNEEHMALSILRLAMKSKNSAAGPKGSDPAVLLVTPPPILPGYESTPTLMTLGAGAREKTLNLPARLEPYARMNGFSFLESGKTVAMGKADNMHLDEKGHADMARTMEEAVREILGLTKGGKTLE</sequence>
<evidence type="ECO:0000313" key="2">
    <source>
        <dbReference type="EMBL" id="MBR0575307.1"/>
    </source>
</evidence>
<dbReference type="RefSeq" id="WP_211799813.1">
    <property type="nucleotide sequence ID" value="NZ_JAGSCS010000002.1"/>
</dbReference>
<protein>
    <submittedName>
        <fullName evidence="2">SGNH/GDSL hydrolase family protein</fullName>
    </submittedName>
</protein>
<organism evidence="2 3">
    <name type="scientific">Proteiniclasticum sediminis</name>
    <dbReference type="NCBI Taxonomy" id="2804028"/>
    <lineage>
        <taxon>Bacteria</taxon>
        <taxon>Bacillati</taxon>
        <taxon>Bacillota</taxon>
        <taxon>Clostridia</taxon>
        <taxon>Eubacteriales</taxon>
        <taxon>Clostridiaceae</taxon>
        <taxon>Proteiniclasticum</taxon>
    </lineage>
</organism>
<feature type="domain" description="SGNH hydrolase-type esterase" evidence="1">
    <location>
        <begin position="7"/>
        <end position="198"/>
    </location>
</feature>
<accession>A0A941HQM2</accession>
<keyword evidence="2" id="KW-0378">Hydrolase</keyword>
<evidence type="ECO:0000313" key="3">
    <source>
        <dbReference type="Proteomes" id="UP000675379"/>
    </source>
</evidence>
<dbReference type="Proteomes" id="UP000675379">
    <property type="component" value="Unassembled WGS sequence"/>
</dbReference>
<proteinExistence type="predicted"/>
<dbReference type="CDD" id="cd01839">
    <property type="entry name" value="SGNH_arylesterase_like"/>
    <property type="match status" value="1"/>
</dbReference>
<dbReference type="Pfam" id="PF13472">
    <property type="entry name" value="Lipase_GDSL_2"/>
    <property type="match status" value="1"/>
</dbReference>
<dbReference type="AlphaFoldDB" id="A0A941HQM2"/>
<name>A0A941HQM2_9CLOT</name>
<dbReference type="Gene3D" id="3.40.50.1110">
    <property type="entry name" value="SGNH hydrolase"/>
    <property type="match status" value="1"/>
</dbReference>
<reference evidence="2" key="1">
    <citation type="submission" date="2021-04" db="EMBL/GenBank/DDBJ databases">
        <title>Proteiniclasticum sedimins sp. nov., an obligate anaerobic bacterium isolated from anaerobic sludge.</title>
        <authorList>
            <person name="Liu J."/>
        </authorList>
    </citation>
    <scope>NUCLEOTIDE SEQUENCE</scope>
    <source>
        <strain evidence="2">BAD-10</strain>
    </source>
</reference>
<gene>
    <name evidence="2" type="ORF">KCG48_03025</name>
</gene>
<dbReference type="InterPro" id="IPR036514">
    <property type="entry name" value="SGNH_hydro_sf"/>
</dbReference>
<comment type="caution">
    <text evidence="2">The sequence shown here is derived from an EMBL/GenBank/DDBJ whole genome shotgun (WGS) entry which is preliminary data.</text>
</comment>
<dbReference type="InterPro" id="IPR013830">
    <property type="entry name" value="SGNH_hydro"/>
</dbReference>
<dbReference type="EMBL" id="JAGSCS010000002">
    <property type="protein sequence ID" value="MBR0575307.1"/>
    <property type="molecule type" value="Genomic_DNA"/>
</dbReference>
<dbReference type="InterPro" id="IPR051532">
    <property type="entry name" value="Ester_Hydrolysis_Enzymes"/>
</dbReference>
<dbReference type="PANTHER" id="PTHR30383:SF29">
    <property type="entry name" value="SGNH HYDROLASE-TYPE ESTERASE DOMAIN-CONTAINING PROTEIN"/>
    <property type="match status" value="1"/>
</dbReference>
<keyword evidence="3" id="KW-1185">Reference proteome</keyword>
<dbReference type="SUPFAM" id="SSF52266">
    <property type="entry name" value="SGNH hydrolase"/>
    <property type="match status" value="1"/>
</dbReference>
<dbReference type="GO" id="GO:0016787">
    <property type="term" value="F:hydrolase activity"/>
    <property type="evidence" value="ECO:0007669"/>
    <property type="project" value="UniProtKB-KW"/>
</dbReference>
<evidence type="ECO:0000259" key="1">
    <source>
        <dbReference type="Pfam" id="PF13472"/>
    </source>
</evidence>